<feature type="domain" description="Glycine radical" evidence="4">
    <location>
        <begin position="682"/>
        <end position="803"/>
    </location>
</feature>
<reference evidence="6" key="2">
    <citation type="submission" date="2021-01" db="EMBL/GenBank/DDBJ databases">
        <authorList>
            <person name="Hahn C.R."/>
            <person name="Youssef N.H."/>
            <person name="Elshahed M."/>
        </authorList>
    </citation>
    <scope>NUCLEOTIDE SEQUENCE</scope>
    <source>
        <strain evidence="6">Zod_Metabat.24</strain>
    </source>
</reference>
<dbReference type="InterPro" id="IPR019777">
    <property type="entry name" value="Form_AcTrfase_GR_CS"/>
</dbReference>
<reference evidence="6" key="1">
    <citation type="journal article" date="2021" name="Environ. Microbiol.">
        <title>Genomic characterization of three novel Desulfobacterota classes expand the metabolic and phylogenetic diversity of the phylum.</title>
        <authorList>
            <person name="Murphy C.L."/>
            <person name="Biggerstaff J."/>
            <person name="Eichhorn A."/>
            <person name="Ewing E."/>
            <person name="Shahan R."/>
            <person name="Soriano D."/>
            <person name="Stewart S."/>
            <person name="VanMol K."/>
            <person name="Walker R."/>
            <person name="Walters P."/>
            <person name="Elshahed M.S."/>
            <person name="Youssef N.H."/>
        </authorList>
    </citation>
    <scope>NUCLEOTIDE SEQUENCE</scope>
    <source>
        <strain evidence="6">Zod_Metabat.24</strain>
    </source>
</reference>
<keyword evidence="2" id="KW-0456">Lyase</keyword>
<accession>A0A9D8PLY6</accession>
<dbReference type="AlphaFoldDB" id="A0A9D8PLY6"/>
<evidence type="ECO:0000259" key="5">
    <source>
        <dbReference type="PROSITE" id="PS51554"/>
    </source>
</evidence>
<evidence type="ECO:0000256" key="2">
    <source>
        <dbReference type="ARBA" id="ARBA00023239"/>
    </source>
</evidence>
<comment type="caution">
    <text evidence="6">The sequence shown here is derived from an EMBL/GenBank/DDBJ whole genome shotgun (WGS) entry which is preliminary data.</text>
</comment>
<sequence>MARHAITAGAQIEPVGIEQYKSEKRSDRFARIKENILSSKMHLCTERAWLITEYFKKYDDPKEPMIIRKAKAIRHLLRNKSAKIFDDELIVGNVGSHRKSAIIQPELSGVFVNQELLWIDKRETTPFQIPWSERLKFIFRIIPYWLTRNMIIRSFFPGRIGHFLRYVVDQLSPTFYLINVAGGIGHFLPNYEKMVKIGIEGYLKEMEGMDGDLHRACRIVSEGLVDFAENLAIEAERQAAEEMDETRIFELHEIARILRKVPREGAETFHEAVQSLWLSHLTVCLEGINSAVSLSRVDQYLYPYYRRDMAEGRITREKAVEFLLCFSAKATEHVFHLSETISKCHGGYLVAQAAVVGGMDRNGNDAVNELTYVFLDVMERSGLRDPNYHARTHKGSPKEYVRRAVEVARKGNGVPGIFSDEAVISSLLHHGYLLEDARDYGIVGCVEPSIPGKSFLSTDTALFNLPMCLIFALNRGRTLKRRGKKVGADTPPPETFTTIEDVIGAFREQVEHMVLRMVKDLEVIDGGNRDFHPTPFSSMLVDGCIESGLDITAGGAIYNGSGVQGVGVADVADSLAAIKDAVFDRKICRLPELVTAMRDDFRSNPKLRVELLKTPKYGNDQKLPDEYADLVANIYHDVVSRYKNVRGGQYVPGFYSSTTHASFGEKTPALPSGRLKGMPFGASLSPANGMDKCGPTALLNSVSRVDAKLAANGYATNLKFDPGTLSGERGVEILGALTRGFFESGGMELQINVLDADTLLDARKNPGKYPGLVVRVAGYCAYFDDLPNIVKDEIIARTRLSLH</sequence>
<dbReference type="PROSITE" id="PS51554">
    <property type="entry name" value="PFL"/>
    <property type="match status" value="1"/>
</dbReference>
<gene>
    <name evidence="6" type="ORF">JW984_00245</name>
</gene>
<dbReference type="SUPFAM" id="SSF51998">
    <property type="entry name" value="PFL-like glycyl radical enzymes"/>
    <property type="match status" value="1"/>
</dbReference>
<dbReference type="PROSITE" id="PS00850">
    <property type="entry name" value="GLY_RADICAL_1"/>
    <property type="match status" value="1"/>
</dbReference>
<dbReference type="Pfam" id="PF01228">
    <property type="entry name" value="Gly_radical"/>
    <property type="match status" value="1"/>
</dbReference>
<dbReference type="GO" id="GO:0016829">
    <property type="term" value="F:lyase activity"/>
    <property type="evidence" value="ECO:0007669"/>
    <property type="project" value="UniProtKB-KW"/>
</dbReference>
<protein>
    <submittedName>
        <fullName evidence="6">Formate acetyltransferase</fullName>
    </submittedName>
</protein>
<evidence type="ECO:0000313" key="6">
    <source>
        <dbReference type="EMBL" id="MBN1571608.1"/>
    </source>
</evidence>
<organism evidence="6 7">
    <name type="scientific">Candidatus Zymogenus saltonus</name>
    <dbReference type="NCBI Taxonomy" id="2844893"/>
    <lineage>
        <taxon>Bacteria</taxon>
        <taxon>Deltaproteobacteria</taxon>
        <taxon>Candidatus Zymogenia</taxon>
        <taxon>Candidatus Zymogeniales</taxon>
        <taxon>Candidatus Zymogenaceae</taxon>
        <taxon>Candidatus Zymogenus</taxon>
    </lineage>
</organism>
<dbReference type="InterPro" id="IPR001150">
    <property type="entry name" value="Gly_radical"/>
</dbReference>
<evidence type="ECO:0000256" key="1">
    <source>
        <dbReference type="ARBA" id="ARBA00022818"/>
    </source>
</evidence>
<dbReference type="EMBL" id="JAFGIX010000001">
    <property type="protein sequence ID" value="MBN1571608.1"/>
    <property type="molecule type" value="Genomic_DNA"/>
</dbReference>
<keyword evidence="1 3" id="KW-0556">Organic radical</keyword>
<dbReference type="Proteomes" id="UP000809273">
    <property type="component" value="Unassembled WGS sequence"/>
</dbReference>
<dbReference type="Pfam" id="PF02901">
    <property type="entry name" value="PFL-like"/>
    <property type="match status" value="1"/>
</dbReference>
<name>A0A9D8PLY6_9DELT</name>
<dbReference type="PANTHER" id="PTHR43641">
    <property type="entry name" value="FORMATE ACETYLTRANSFERASE 3-RELATED"/>
    <property type="match status" value="1"/>
</dbReference>
<evidence type="ECO:0000256" key="3">
    <source>
        <dbReference type="PROSITE-ProRule" id="PRU00493"/>
    </source>
</evidence>
<feature type="modified residue" description="Glycine radical" evidence="3">
    <location>
        <position position="778"/>
    </location>
</feature>
<proteinExistence type="predicted"/>
<dbReference type="PANTHER" id="PTHR43641:SF2">
    <property type="entry name" value="DEHYDRATASE YBIW-RELATED"/>
    <property type="match status" value="1"/>
</dbReference>
<dbReference type="GO" id="GO:0005829">
    <property type="term" value="C:cytosol"/>
    <property type="evidence" value="ECO:0007669"/>
    <property type="project" value="TreeGrafter"/>
</dbReference>
<evidence type="ECO:0000259" key="4">
    <source>
        <dbReference type="PROSITE" id="PS51149"/>
    </source>
</evidence>
<dbReference type="Gene3D" id="3.20.70.20">
    <property type="match status" value="1"/>
</dbReference>
<dbReference type="PROSITE" id="PS51149">
    <property type="entry name" value="GLY_RADICAL_2"/>
    <property type="match status" value="1"/>
</dbReference>
<feature type="domain" description="PFL" evidence="5">
    <location>
        <begin position="27"/>
        <end position="675"/>
    </location>
</feature>
<dbReference type="InterPro" id="IPR004184">
    <property type="entry name" value="PFL_dom"/>
</dbReference>
<evidence type="ECO:0000313" key="7">
    <source>
        <dbReference type="Proteomes" id="UP000809273"/>
    </source>
</evidence>
<dbReference type="InterPro" id="IPR051215">
    <property type="entry name" value="GRE"/>
</dbReference>